<reference evidence="3" key="2">
    <citation type="submission" date="2017-01" db="EMBL/GenBank/DDBJ databases">
        <authorList>
            <person name="Mah S.A."/>
            <person name="Swanson W.J."/>
            <person name="Moy G.W."/>
            <person name="Vacquier V.D."/>
        </authorList>
    </citation>
    <scope>NUCLEOTIDE SEQUENCE [LARGE SCALE GENOMIC DNA]</scope>
    <source>
        <strain evidence="3">MT1</strain>
    </source>
</reference>
<protein>
    <submittedName>
        <fullName evidence="4">Uncharacterized protein</fullName>
    </submittedName>
</protein>
<evidence type="ECO:0000256" key="1">
    <source>
        <dbReference type="SAM" id="SignalP"/>
    </source>
</evidence>
<dbReference type="Proteomes" id="UP000186756">
    <property type="component" value="Unassembled WGS sequence"/>
</dbReference>
<dbReference type="EMBL" id="LT629709">
    <property type="protein sequence ID" value="SDO79468.1"/>
    <property type="molecule type" value="Genomic_DNA"/>
</dbReference>
<evidence type="ECO:0000313" key="5">
    <source>
        <dbReference type="Proteomes" id="UP000186756"/>
    </source>
</evidence>
<dbReference type="Proteomes" id="UP000460142">
    <property type="component" value="Unassembled WGS sequence"/>
</dbReference>
<proteinExistence type="predicted"/>
<keyword evidence="5" id="KW-1185">Reference proteome</keyword>
<keyword evidence="1" id="KW-0732">Signal</keyword>
<organism evidence="4 6">
    <name type="scientific">Pseudomonas reinekei</name>
    <dbReference type="NCBI Taxonomy" id="395598"/>
    <lineage>
        <taxon>Bacteria</taxon>
        <taxon>Pseudomonadati</taxon>
        <taxon>Pseudomonadota</taxon>
        <taxon>Gammaproteobacteria</taxon>
        <taxon>Pseudomonadales</taxon>
        <taxon>Pseudomonadaceae</taxon>
        <taxon>Pseudomonas</taxon>
    </lineage>
</organism>
<dbReference type="RefSeq" id="WP_075949611.1">
    <property type="nucleotide sequence ID" value="NZ_LT629709.1"/>
</dbReference>
<accession>A0A1H0MGA4</accession>
<reference evidence="2 7" key="4">
    <citation type="submission" date="2019-09" db="EMBL/GenBank/DDBJ databases">
        <title>Draft genome sequences of 48 bacterial type strains from the CCUG.</title>
        <authorList>
            <person name="Tunovic T."/>
            <person name="Pineiro-Iglesias B."/>
            <person name="Unosson C."/>
            <person name="Inganas E."/>
            <person name="Ohlen M."/>
            <person name="Cardew S."/>
            <person name="Jensie-Markopoulos S."/>
            <person name="Salva-Serra F."/>
            <person name="Jaen-Luchoro D."/>
            <person name="Karlsson R."/>
            <person name="Svensson-Stadler L."/>
            <person name="Chun J."/>
            <person name="Moore E."/>
        </authorList>
    </citation>
    <scope>NUCLEOTIDE SEQUENCE [LARGE SCALE GENOMIC DNA]</scope>
    <source>
        <strain evidence="2 7">CCUG 53116</strain>
    </source>
</reference>
<feature type="signal peptide" evidence="1">
    <location>
        <begin position="1"/>
        <end position="23"/>
    </location>
</feature>
<sequence length="101" mass="11312">MPQHSVMLFWLILTLGQASAVHAQTPPDVQAFAEHRDVCDVLRGEIPDVDKKARVEQVINDINQHCEGTDAALQHLKSKYADDTQVMGLLDQYEPTIETSQ</sequence>
<reference evidence="4 6" key="1">
    <citation type="submission" date="2016-10" db="EMBL/GenBank/DDBJ databases">
        <authorList>
            <person name="de Groot N.N."/>
        </authorList>
    </citation>
    <scope>NUCLEOTIDE SEQUENCE [LARGE SCALE GENOMIC DNA]</scope>
    <source>
        <strain evidence="4 6">BS3776</strain>
    </source>
</reference>
<feature type="chain" id="PRO_5015064904" evidence="1">
    <location>
        <begin position="24"/>
        <end position="101"/>
    </location>
</feature>
<dbReference type="AlphaFoldDB" id="A0A1H0MGA4"/>
<evidence type="ECO:0000313" key="2">
    <source>
        <dbReference type="EMBL" id="KAB0484872.1"/>
    </source>
</evidence>
<gene>
    <name evidence="3" type="ORF">BVK86_28865</name>
    <name evidence="2" type="ORF">F7R15_16340</name>
    <name evidence="4" type="ORF">SAMN04490202_1887</name>
</gene>
<dbReference type="Proteomes" id="UP000198549">
    <property type="component" value="Chromosome I"/>
</dbReference>
<evidence type="ECO:0000313" key="6">
    <source>
        <dbReference type="Proteomes" id="UP000198549"/>
    </source>
</evidence>
<dbReference type="EMBL" id="VZPS01000009">
    <property type="protein sequence ID" value="KAB0484872.1"/>
    <property type="molecule type" value="Genomic_DNA"/>
</dbReference>
<name>A0A1H0MGA4_PSERE</name>
<evidence type="ECO:0000313" key="4">
    <source>
        <dbReference type="EMBL" id="SDO79468.1"/>
    </source>
</evidence>
<evidence type="ECO:0000313" key="3">
    <source>
        <dbReference type="EMBL" id="OLT98680.1"/>
    </source>
</evidence>
<dbReference type="OrthoDB" id="7284504at2"/>
<evidence type="ECO:0000313" key="7">
    <source>
        <dbReference type="Proteomes" id="UP000460142"/>
    </source>
</evidence>
<reference evidence="5" key="3">
    <citation type="submission" date="2017-01" db="EMBL/GenBank/DDBJ databases">
        <authorList>
            <person name="Poblete-Castro I."/>
        </authorList>
    </citation>
    <scope>NUCLEOTIDE SEQUENCE [LARGE SCALE GENOMIC DNA]</scope>
    <source>
        <strain evidence="5">DSM 18361 / CCUG 53116 / MT1</strain>
    </source>
</reference>
<dbReference type="EMBL" id="MSTQ01000047">
    <property type="protein sequence ID" value="OLT98680.1"/>
    <property type="molecule type" value="Genomic_DNA"/>
</dbReference>